<gene>
    <name evidence="1" type="ORF">GGD90_000008</name>
</gene>
<dbReference type="EMBL" id="JACIGE010000001">
    <property type="protein sequence ID" value="MBB4245659.1"/>
    <property type="molecule type" value="Genomic_DNA"/>
</dbReference>
<dbReference type="OrthoDB" id="6399948at2"/>
<dbReference type="RefSeq" id="WP_153117167.1">
    <property type="nucleotide sequence ID" value="NZ_JACIGE010000001.1"/>
</dbReference>
<dbReference type="Proteomes" id="UP000587070">
    <property type="component" value="Unassembled WGS sequence"/>
</dbReference>
<sequence>MSIEQAKKQAKNLRRLLPAFIAEHPDGGKLADFQELVARTHGYPSFHAMSEAHKGADQVHQDPIGLGALQVSYQGVESWTMYDQNGNPKKPKRMAYGELLLPVPEYSEEDTLYKVAEEFDEACEMEGGLTGDFDDYSPQSINKLLRLAAKLTKQEPAFVDGYAFQVGAYVHTAQNKKAISLAEPLVALIFDMIAKCAAEHKTKALLMPYAHLSNRPFHRLAHGLVLAYLAEHETEKGVSLAKRMLDLWPNDNIGFRFIIADPYGND</sequence>
<reference evidence="1 2" key="1">
    <citation type="submission" date="2020-08" db="EMBL/GenBank/DDBJ databases">
        <title>Genome sequencing of Purple Non-Sulfur Bacteria from various extreme environments.</title>
        <authorList>
            <person name="Mayer M."/>
        </authorList>
    </citation>
    <scope>NUCLEOTIDE SEQUENCE [LARGE SCALE GENOMIC DNA]</scope>
    <source>
        <strain evidence="1 2">2761</strain>
    </source>
</reference>
<name>A0A840GBL2_RHOTE</name>
<accession>A0A840GBL2</accession>
<dbReference type="AlphaFoldDB" id="A0A840GBL2"/>
<comment type="caution">
    <text evidence="1">The sequence shown here is derived from an EMBL/GenBank/DDBJ whole genome shotgun (WGS) entry which is preliminary data.</text>
</comment>
<keyword evidence="2" id="KW-1185">Reference proteome</keyword>
<organism evidence="1 2">
    <name type="scientific">Rhodocyclus tenuis</name>
    <name type="common">Rhodospirillum tenue</name>
    <dbReference type="NCBI Taxonomy" id="1066"/>
    <lineage>
        <taxon>Bacteria</taxon>
        <taxon>Pseudomonadati</taxon>
        <taxon>Pseudomonadota</taxon>
        <taxon>Betaproteobacteria</taxon>
        <taxon>Rhodocyclales</taxon>
        <taxon>Rhodocyclaceae</taxon>
        <taxon>Rhodocyclus</taxon>
    </lineage>
</organism>
<evidence type="ECO:0000313" key="2">
    <source>
        <dbReference type="Proteomes" id="UP000587070"/>
    </source>
</evidence>
<proteinExistence type="predicted"/>
<protein>
    <submittedName>
        <fullName evidence="1">Uncharacterized protein</fullName>
    </submittedName>
</protein>
<evidence type="ECO:0000313" key="1">
    <source>
        <dbReference type="EMBL" id="MBB4245659.1"/>
    </source>
</evidence>